<gene>
    <name evidence="2" type="ORF">FKW44_021041</name>
</gene>
<dbReference type="AlphaFoldDB" id="A0A7T8GQM5"/>
<dbReference type="EMBL" id="CP045904">
    <property type="protein sequence ID" value="QQP36064.1"/>
    <property type="molecule type" value="Genomic_DNA"/>
</dbReference>
<dbReference type="Proteomes" id="UP000595437">
    <property type="component" value="Chromosome 15"/>
</dbReference>
<sequence length="113" mass="12647">LGGVSEWNLLYGIAKKKEFIGPEGSGIWLNAVLNDEVTQCPPGSPSTSNCREEKAQNGEGLPVYWPSTGQRRGAEDEEEDEKKKECVIVNYKGLWEIQDCSYGFWTLCVKRTC</sequence>
<proteinExistence type="predicted"/>
<feature type="region of interest" description="Disordered" evidence="1">
    <location>
        <begin position="42"/>
        <end position="82"/>
    </location>
</feature>
<accession>A0A7T8GQM5</accession>
<evidence type="ECO:0008006" key="4">
    <source>
        <dbReference type="Google" id="ProtNLM"/>
    </source>
</evidence>
<name>A0A7T8GQM5_CALRO</name>
<dbReference type="OrthoDB" id="10488195at2759"/>
<evidence type="ECO:0000313" key="2">
    <source>
        <dbReference type="EMBL" id="QQP36064.1"/>
    </source>
</evidence>
<feature type="non-terminal residue" evidence="2">
    <location>
        <position position="113"/>
    </location>
</feature>
<evidence type="ECO:0000256" key="1">
    <source>
        <dbReference type="SAM" id="MobiDB-lite"/>
    </source>
</evidence>
<keyword evidence="3" id="KW-1185">Reference proteome</keyword>
<protein>
    <recommendedName>
        <fullName evidence="4">C-type lectin domain-containing protein</fullName>
    </recommendedName>
</protein>
<reference evidence="3" key="1">
    <citation type="submission" date="2021-01" db="EMBL/GenBank/DDBJ databases">
        <title>Caligus Genome Assembly.</title>
        <authorList>
            <person name="Gallardo-Escarate C."/>
        </authorList>
    </citation>
    <scope>NUCLEOTIDE SEQUENCE [LARGE SCALE GENOMIC DNA]</scope>
</reference>
<evidence type="ECO:0000313" key="3">
    <source>
        <dbReference type="Proteomes" id="UP000595437"/>
    </source>
</evidence>
<organism evidence="2 3">
    <name type="scientific">Caligus rogercresseyi</name>
    <name type="common">Sea louse</name>
    <dbReference type="NCBI Taxonomy" id="217165"/>
    <lineage>
        <taxon>Eukaryota</taxon>
        <taxon>Metazoa</taxon>
        <taxon>Ecdysozoa</taxon>
        <taxon>Arthropoda</taxon>
        <taxon>Crustacea</taxon>
        <taxon>Multicrustacea</taxon>
        <taxon>Hexanauplia</taxon>
        <taxon>Copepoda</taxon>
        <taxon>Siphonostomatoida</taxon>
        <taxon>Caligidae</taxon>
        <taxon>Caligus</taxon>
    </lineage>
</organism>